<keyword evidence="2" id="KW-0326">Glycosidase</keyword>
<dbReference type="Pfam" id="PF14509">
    <property type="entry name" value="GH97_C"/>
    <property type="match status" value="1"/>
</dbReference>
<dbReference type="Proteomes" id="UP001566331">
    <property type="component" value="Unassembled WGS sequence"/>
</dbReference>
<dbReference type="InterPro" id="IPR013780">
    <property type="entry name" value="Glyco_hydro_b"/>
</dbReference>
<dbReference type="InterPro" id="IPR052720">
    <property type="entry name" value="Glycosyl_hydrolase_97"/>
</dbReference>
<evidence type="ECO:0000256" key="1">
    <source>
        <dbReference type="ARBA" id="ARBA00022801"/>
    </source>
</evidence>
<sequence>MKADAEWNKMDRRITPQHNLMLPYTRMLVGPMDYTPGGLHFLPAGRYRATVWEDGEAPDEVRRNERIVTARDALALRLSSAGGAAVILEPSDR</sequence>
<keyword evidence="5" id="KW-1185">Reference proteome</keyword>
<keyword evidence="1 4" id="KW-0378">Hydrolase</keyword>
<evidence type="ECO:0000256" key="2">
    <source>
        <dbReference type="ARBA" id="ARBA00023295"/>
    </source>
</evidence>
<protein>
    <submittedName>
        <fullName evidence="4">Glycoside hydrolase family 97 catalytic domain-containing protein</fullName>
    </submittedName>
</protein>
<evidence type="ECO:0000313" key="4">
    <source>
        <dbReference type="EMBL" id="MEZ0476337.1"/>
    </source>
</evidence>
<dbReference type="PANTHER" id="PTHR35803:SF2">
    <property type="entry name" value="RETAINING ALPHA-GALACTOSIDASE"/>
    <property type="match status" value="1"/>
</dbReference>
<comment type="caution">
    <text evidence="4">The sequence shown here is derived from an EMBL/GenBank/DDBJ whole genome shotgun (WGS) entry which is preliminary data.</text>
</comment>
<dbReference type="Gene3D" id="2.60.40.1180">
    <property type="entry name" value="Golgi alpha-mannosidase II"/>
    <property type="match status" value="1"/>
</dbReference>
<feature type="domain" description="Glycosyl-hydrolase 97 C-terminal oligomerisation" evidence="3">
    <location>
        <begin position="39"/>
        <end position="88"/>
    </location>
</feature>
<evidence type="ECO:0000313" key="5">
    <source>
        <dbReference type="Proteomes" id="UP001566331"/>
    </source>
</evidence>
<evidence type="ECO:0000259" key="3">
    <source>
        <dbReference type="Pfam" id="PF14509"/>
    </source>
</evidence>
<accession>A0ABV4HU91</accession>
<organism evidence="4 5">
    <name type="scientific">Luteimonas salinilitoris</name>
    <dbReference type="NCBI Taxonomy" id="3237697"/>
    <lineage>
        <taxon>Bacteria</taxon>
        <taxon>Pseudomonadati</taxon>
        <taxon>Pseudomonadota</taxon>
        <taxon>Gammaproteobacteria</taxon>
        <taxon>Lysobacterales</taxon>
        <taxon>Lysobacteraceae</taxon>
        <taxon>Luteimonas</taxon>
    </lineage>
</organism>
<dbReference type="GO" id="GO:0016787">
    <property type="term" value="F:hydrolase activity"/>
    <property type="evidence" value="ECO:0007669"/>
    <property type="project" value="UniProtKB-KW"/>
</dbReference>
<dbReference type="EMBL" id="JBFWIC010000032">
    <property type="protein sequence ID" value="MEZ0476337.1"/>
    <property type="molecule type" value="Genomic_DNA"/>
</dbReference>
<gene>
    <name evidence="4" type="ORF">AB6713_17205</name>
</gene>
<dbReference type="InterPro" id="IPR013785">
    <property type="entry name" value="Aldolase_TIM"/>
</dbReference>
<dbReference type="InterPro" id="IPR029483">
    <property type="entry name" value="GH97_C"/>
</dbReference>
<name>A0ABV4HU91_9GAMM</name>
<reference evidence="4 5" key="1">
    <citation type="submission" date="2024-07" db="EMBL/GenBank/DDBJ databases">
        <title>Luteimonas salilacus sp. nov., isolated from the shore soil of Salt Lake in Tibet of China.</title>
        <authorList>
            <person name="Zhang X."/>
            <person name="Li A."/>
        </authorList>
    </citation>
    <scope>NUCLEOTIDE SEQUENCE [LARGE SCALE GENOMIC DNA]</scope>
    <source>
        <strain evidence="4 5">B3-2-R+30</strain>
    </source>
</reference>
<dbReference type="PANTHER" id="PTHR35803">
    <property type="entry name" value="GLUCAN 1,4-ALPHA-GLUCOSIDASE SUSB-RELATED"/>
    <property type="match status" value="1"/>
</dbReference>
<dbReference type="RefSeq" id="WP_370565621.1">
    <property type="nucleotide sequence ID" value="NZ_JBFWIB010000020.1"/>
</dbReference>
<proteinExistence type="predicted"/>
<dbReference type="Gene3D" id="3.20.20.70">
    <property type="entry name" value="Aldolase class I"/>
    <property type="match status" value="1"/>
</dbReference>